<name>A0AAE1DQK2_9GAST</name>
<sequence length="112" mass="11806">MDTTGDNALSADDSGCRPCCPYAAGASSAHCQAALSGTSLGLIDDPNPIRHSAAMLHRAGAASQRKIAPDFLAFVGRKTPTYFALETRQELSTTASEGLLMFSFGNNLREIK</sequence>
<dbReference type="Proteomes" id="UP001283361">
    <property type="component" value="Unassembled WGS sequence"/>
</dbReference>
<organism evidence="1 2">
    <name type="scientific">Elysia crispata</name>
    <name type="common">lettuce slug</name>
    <dbReference type="NCBI Taxonomy" id="231223"/>
    <lineage>
        <taxon>Eukaryota</taxon>
        <taxon>Metazoa</taxon>
        <taxon>Spiralia</taxon>
        <taxon>Lophotrochozoa</taxon>
        <taxon>Mollusca</taxon>
        <taxon>Gastropoda</taxon>
        <taxon>Heterobranchia</taxon>
        <taxon>Euthyneura</taxon>
        <taxon>Panpulmonata</taxon>
        <taxon>Sacoglossa</taxon>
        <taxon>Placobranchoidea</taxon>
        <taxon>Plakobranchidae</taxon>
        <taxon>Elysia</taxon>
    </lineage>
</organism>
<evidence type="ECO:0000313" key="2">
    <source>
        <dbReference type="Proteomes" id="UP001283361"/>
    </source>
</evidence>
<dbReference type="AlphaFoldDB" id="A0AAE1DQK2"/>
<gene>
    <name evidence="1" type="ORF">RRG08_011127</name>
</gene>
<proteinExistence type="predicted"/>
<evidence type="ECO:0000313" key="1">
    <source>
        <dbReference type="EMBL" id="KAK3779102.1"/>
    </source>
</evidence>
<accession>A0AAE1DQK2</accession>
<reference evidence="1" key="1">
    <citation type="journal article" date="2023" name="G3 (Bethesda)">
        <title>A reference genome for the long-term kleptoplast-retaining sea slug Elysia crispata morphotype clarki.</title>
        <authorList>
            <person name="Eastman K.E."/>
            <person name="Pendleton A.L."/>
            <person name="Shaikh M.A."/>
            <person name="Suttiyut T."/>
            <person name="Ogas R."/>
            <person name="Tomko P."/>
            <person name="Gavelis G."/>
            <person name="Widhalm J.R."/>
            <person name="Wisecaver J.H."/>
        </authorList>
    </citation>
    <scope>NUCLEOTIDE SEQUENCE</scope>
    <source>
        <strain evidence="1">ECLA1</strain>
    </source>
</reference>
<keyword evidence="2" id="KW-1185">Reference proteome</keyword>
<protein>
    <submittedName>
        <fullName evidence="1">Uncharacterized protein</fullName>
    </submittedName>
</protein>
<comment type="caution">
    <text evidence="1">The sequence shown here is derived from an EMBL/GenBank/DDBJ whole genome shotgun (WGS) entry which is preliminary data.</text>
</comment>
<dbReference type="EMBL" id="JAWDGP010002879">
    <property type="protein sequence ID" value="KAK3779102.1"/>
    <property type="molecule type" value="Genomic_DNA"/>
</dbReference>